<accession>A0ACB8DB98</accession>
<gene>
    <name evidence="1" type="ORF">HPB49_005465</name>
</gene>
<dbReference type="EMBL" id="CM023471">
    <property type="protein sequence ID" value="KAH7965265.1"/>
    <property type="molecule type" value="Genomic_DNA"/>
</dbReference>
<name>A0ACB8DB98_DERSI</name>
<organism evidence="1 2">
    <name type="scientific">Dermacentor silvarum</name>
    <name type="common">Tick</name>
    <dbReference type="NCBI Taxonomy" id="543639"/>
    <lineage>
        <taxon>Eukaryota</taxon>
        <taxon>Metazoa</taxon>
        <taxon>Ecdysozoa</taxon>
        <taxon>Arthropoda</taxon>
        <taxon>Chelicerata</taxon>
        <taxon>Arachnida</taxon>
        <taxon>Acari</taxon>
        <taxon>Parasitiformes</taxon>
        <taxon>Ixodida</taxon>
        <taxon>Ixodoidea</taxon>
        <taxon>Ixodidae</taxon>
        <taxon>Rhipicephalinae</taxon>
        <taxon>Dermacentor</taxon>
    </lineage>
</organism>
<keyword evidence="2" id="KW-1185">Reference proteome</keyword>
<comment type="caution">
    <text evidence="1">The sequence shown here is derived from an EMBL/GenBank/DDBJ whole genome shotgun (WGS) entry which is preliminary data.</text>
</comment>
<evidence type="ECO:0000313" key="1">
    <source>
        <dbReference type="EMBL" id="KAH7965265.1"/>
    </source>
</evidence>
<sequence length="136" mass="14403">MCTCRSLCKLESHPAHTGPPLSQSLFGGHYSAGPADVVAIRDVVSILCLEQVKTECPREICVLCRSSLQASASKDEMLLRLGLRPAEPALGAHTGVLEAAAVYESAQCPCPRLEQEAASNAVVIEALRTDPSFVQG</sequence>
<evidence type="ECO:0000313" key="2">
    <source>
        <dbReference type="Proteomes" id="UP000821865"/>
    </source>
</evidence>
<dbReference type="Proteomes" id="UP000821865">
    <property type="component" value="Chromosome 2"/>
</dbReference>
<reference evidence="1" key="1">
    <citation type="submission" date="2020-05" db="EMBL/GenBank/DDBJ databases">
        <title>Large-scale comparative analyses of tick genomes elucidate their genetic diversity and vector capacities.</title>
        <authorList>
            <person name="Jia N."/>
            <person name="Wang J."/>
            <person name="Shi W."/>
            <person name="Du L."/>
            <person name="Sun Y."/>
            <person name="Zhan W."/>
            <person name="Jiang J."/>
            <person name="Wang Q."/>
            <person name="Zhang B."/>
            <person name="Ji P."/>
            <person name="Sakyi L.B."/>
            <person name="Cui X."/>
            <person name="Yuan T."/>
            <person name="Jiang B."/>
            <person name="Yang W."/>
            <person name="Lam T.T.-Y."/>
            <person name="Chang Q."/>
            <person name="Ding S."/>
            <person name="Wang X."/>
            <person name="Zhu J."/>
            <person name="Ruan X."/>
            <person name="Zhao L."/>
            <person name="Wei J."/>
            <person name="Que T."/>
            <person name="Du C."/>
            <person name="Cheng J."/>
            <person name="Dai P."/>
            <person name="Han X."/>
            <person name="Huang E."/>
            <person name="Gao Y."/>
            <person name="Liu J."/>
            <person name="Shao H."/>
            <person name="Ye R."/>
            <person name="Li L."/>
            <person name="Wei W."/>
            <person name="Wang X."/>
            <person name="Wang C."/>
            <person name="Yang T."/>
            <person name="Huo Q."/>
            <person name="Li W."/>
            <person name="Guo W."/>
            <person name="Chen H."/>
            <person name="Zhou L."/>
            <person name="Ni X."/>
            <person name="Tian J."/>
            <person name="Zhou Y."/>
            <person name="Sheng Y."/>
            <person name="Liu T."/>
            <person name="Pan Y."/>
            <person name="Xia L."/>
            <person name="Li J."/>
            <person name="Zhao F."/>
            <person name="Cao W."/>
        </authorList>
    </citation>
    <scope>NUCLEOTIDE SEQUENCE</scope>
    <source>
        <strain evidence="1">Dsil-2018</strain>
    </source>
</reference>
<protein>
    <submittedName>
        <fullName evidence="1">Uncharacterized protein</fullName>
    </submittedName>
</protein>
<proteinExistence type="predicted"/>